<name>A0A6L8KIG1_9BURK</name>
<sequence length="154" mass="18140">MRQNEAVSVEVKAHVYASLRDMLWTQRDPRDPGDIATVAIKEWLARNRGRPVERGYQWKNLFLPHGTRLRINHGYTSHYAQVEGDLLIAEGNIVTPRGWANDVCGCVRNAWRDIWIQRDYNEGWMRAGDWRTGEAANPRRPAIERRRHKRRRLD</sequence>
<protein>
    <submittedName>
        <fullName evidence="2">Uncharacterized protein</fullName>
    </submittedName>
</protein>
<keyword evidence="3" id="KW-1185">Reference proteome</keyword>
<accession>A0A6L8KIG1</accession>
<evidence type="ECO:0000313" key="3">
    <source>
        <dbReference type="Proteomes" id="UP000479335"/>
    </source>
</evidence>
<proteinExistence type="predicted"/>
<dbReference type="EMBL" id="WWCN01000017">
    <property type="protein sequence ID" value="MYM25542.1"/>
    <property type="molecule type" value="Genomic_DNA"/>
</dbReference>
<evidence type="ECO:0000256" key="1">
    <source>
        <dbReference type="SAM" id="MobiDB-lite"/>
    </source>
</evidence>
<dbReference type="RefSeq" id="WP_161008995.1">
    <property type="nucleotide sequence ID" value="NZ_WWCN01000017.1"/>
</dbReference>
<dbReference type="Proteomes" id="UP000479335">
    <property type="component" value="Unassembled WGS sequence"/>
</dbReference>
<feature type="region of interest" description="Disordered" evidence="1">
    <location>
        <begin position="134"/>
        <end position="154"/>
    </location>
</feature>
<evidence type="ECO:0000313" key="2">
    <source>
        <dbReference type="EMBL" id="MYM25542.1"/>
    </source>
</evidence>
<feature type="compositionally biased region" description="Basic residues" evidence="1">
    <location>
        <begin position="145"/>
        <end position="154"/>
    </location>
</feature>
<dbReference type="AlphaFoldDB" id="A0A6L8KIG1"/>
<organism evidence="2 3">
    <name type="scientific">Duganella flavida</name>
    <dbReference type="NCBI Taxonomy" id="2692175"/>
    <lineage>
        <taxon>Bacteria</taxon>
        <taxon>Pseudomonadati</taxon>
        <taxon>Pseudomonadota</taxon>
        <taxon>Betaproteobacteria</taxon>
        <taxon>Burkholderiales</taxon>
        <taxon>Oxalobacteraceae</taxon>
        <taxon>Telluria group</taxon>
        <taxon>Duganella</taxon>
    </lineage>
</organism>
<reference evidence="2 3" key="1">
    <citation type="submission" date="2019-12" db="EMBL/GenBank/DDBJ databases">
        <title>Novel species isolated from a subtropical stream in China.</title>
        <authorList>
            <person name="Lu H."/>
        </authorList>
    </citation>
    <scope>NUCLEOTIDE SEQUENCE [LARGE SCALE GENOMIC DNA]</scope>
    <source>
        <strain evidence="2 3">FT135W</strain>
    </source>
</reference>
<comment type="caution">
    <text evidence="2">The sequence shown here is derived from an EMBL/GenBank/DDBJ whole genome shotgun (WGS) entry which is preliminary data.</text>
</comment>
<gene>
    <name evidence="2" type="ORF">GTP46_23200</name>
</gene>